<evidence type="ECO:0000313" key="3">
    <source>
        <dbReference type="EMBL" id="KAE8235550.1"/>
    </source>
</evidence>
<dbReference type="AlphaFoldDB" id="A0A8T8S9Q9"/>
<dbReference type="EMBL" id="LWDD02004235">
    <property type="protein sequence ID" value="KAE8235550.1"/>
    <property type="molecule type" value="Genomic_DNA"/>
</dbReference>
<evidence type="ECO:0000313" key="5">
    <source>
        <dbReference type="Proteomes" id="UP000836402"/>
    </source>
</evidence>
<dbReference type="Proteomes" id="UP000836402">
    <property type="component" value="Unassembled WGS sequence"/>
</dbReference>
<organism evidence="3 4">
    <name type="scientific">Tilletia caries</name>
    <name type="common">wheat bunt fungus</name>
    <dbReference type="NCBI Taxonomy" id="13290"/>
    <lineage>
        <taxon>Eukaryota</taxon>
        <taxon>Fungi</taxon>
        <taxon>Dikarya</taxon>
        <taxon>Basidiomycota</taxon>
        <taxon>Ustilaginomycotina</taxon>
        <taxon>Exobasidiomycetes</taxon>
        <taxon>Tilletiales</taxon>
        <taxon>Tilletiaceae</taxon>
        <taxon>Tilletia</taxon>
    </lineage>
</organism>
<reference evidence="3" key="2">
    <citation type="journal article" date="2019" name="IMA Fungus">
        <title>Genome sequencing and comparison of five Tilletia species to identify candidate genes for the detection of regulated species infecting wheat.</title>
        <authorList>
            <person name="Nguyen H.D.T."/>
            <person name="Sultana T."/>
            <person name="Kesanakurti P."/>
            <person name="Hambleton S."/>
        </authorList>
    </citation>
    <scope>NUCLEOTIDE SEQUENCE</scope>
    <source>
        <strain evidence="3">DAOMC 238032</strain>
    </source>
</reference>
<name>A0A8T8S9Q9_9BASI</name>
<evidence type="ECO:0000313" key="4">
    <source>
        <dbReference type="Proteomes" id="UP000077671"/>
    </source>
</evidence>
<proteinExistence type="predicted"/>
<feature type="region of interest" description="Disordered" evidence="1">
    <location>
        <begin position="1"/>
        <end position="28"/>
    </location>
</feature>
<dbReference type="Proteomes" id="UP000077671">
    <property type="component" value="Unassembled WGS sequence"/>
</dbReference>
<sequence>MASFGDSEDIGTTNPVGGRMREQSLSPTENDQLVALFAKHWQISPDEAAGRSGLVQSLFLHGARSTYDPSAST</sequence>
<protein>
    <submittedName>
        <fullName evidence="3">Uncharacterized protein</fullName>
    </submittedName>
</protein>
<evidence type="ECO:0000313" key="2">
    <source>
        <dbReference type="EMBL" id="CAD6929906.1"/>
    </source>
</evidence>
<dbReference type="EMBL" id="CAJHJG010003325">
    <property type="protein sequence ID" value="CAD6929906.1"/>
    <property type="molecule type" value="Genomic_DNA"/>
</dbReference>
<reference evidence="3" key="1">
    <citation type="submission" date="2016-04" db="EMBL/GenBank/DDBJ databases">
        <authorList>
            <person name="Nguyen H.D."/>
            <person name="Kesanakurti P."/>
            <person name="Cullis J."/>
            <person name="Levesque C.A."/>
            <person name="Hambleton S."/>
        </authorList>
    </citation>
    <scope>NUCLEOTIDE SEQUENCE</scope>
    <source>
        <strain evidence="3">DAOMC 238032</strain>
    </source>
</reference>
<reference evidence="2" key="3">
    <citation type="submission" date="2020-10" db="EMBL/GenBank/DDBJ databases">
        <authorList>
            <person name="Sedaghatjoo S."/>
        </authorList>
    </citation>
    <scope>NUCLEOTIDE SEQUENCE</scope>
    <source>
        <strain evidence="2">AZH3</strain>
    </source>
</reference>
<comment type="caution">
    <text evidence="3">The sequence shown here is derived from an EMBL/GenBank/DDBJ whole genome shotgun (WGS) entry which is preliminary data.</text>
</comment>
<evidence type="ECO:0000256" key="1">
    <source>
        <dbReference type="SAM" id="MobiDB-lite"/>
    </source>
</evidence>
<accession>A0A8T8S9Q9</accession>
<gene>
    <name evidence="3" type="ORF">A4X03_0g9738</name>
    <name evidence="2" type="ORF">JKIAZH3_G8518</name>
</gene>
<keyword evidence="5" id="KW-1185">Reference proteome</keyword>